<dbReference type="InterPro" id="IPR036378">
    <property type="entry name" value="FAS1_dom_sf"/>
</dbReference>
<dbReference type="PROSITE" id="PS50213">
    <property type="entry name" value="FAS1"/>
    <property type="match status" value="2"/>
</dbReference>
<organism evidence="3 4">
    <name type="scientific">Marivirga arenosa</name>
    <dbReference type="NCBI Taxonomy" id="3059076"/>
    <lineage>
        <taxon>Bacteria</taxon>
        <taxon>Pseudomonadati</taxon>
        <taxon>Bacteroidota</taxon>
        <taxon>Cytophagia</taxon>
        <taxon>Cytophagales</taxon>
        <taxon>Marivirgaceae</taxon>
        <taxon>Marivirga</taxon>
    </lineage>
</organism>
<dbReference type="SMART" id="SM00554">
    <property type="entry name" value="FAS1"/>
    <property type="match status" value="2"/>
</dbReference>
<keyword evidence="1" id="KW-0732">Signal</keyword>
<dbReference type="SUPFAM" id="SSF82153">
    <property type="entry name" value="FAS1 domain"/>
    <property type="match status" value="2"/>
</dbReference>
<protein>
    <submittedName>
        <fullName evidence="3">Fasciclin domain-containing protein</fullName>
    </submittedName>
</protein>
<name>A0AA51N7I1_9BACT</name>
<dbReference type="Gene3D" id="2.30.180.10">
    <property type="entry name" value="FAS1 domain"/>
    <property type="match status" value="2"/>
</dbReference>
<dbReference type="PROSITE" id="PS51257">
    <property type="entry name" value="PROKAR_LIPOPROTEIN"/>
    <property type="match status" value="1"/>
</dbReference>
<evidence type="ECO:0000259" key="2">
    <source>
        <dbReference type="PROSITE" id="PS50213"/>
    </source>
</evidence>
<feature type="domain" description="FAS1" evidence="2">
    <location>
        <begin position="189"/>
        <end position="336"/>
    </location>
</feature>
<evidence type="ECO:0000313" key="4">
    <source>
        <dbReference type="Proteomes" id="UP001244443"/>
    </source>
</evidence>
<dbReference type="PANTHER" id="PTHR10900:SF77">
    <property type="entry name" value="FI19380P1"/>
    <property type="match status" value="1"/>
</dbReference>
<dbReference type="InterPro" id="IPR050904">
    <property type="entry name" value="Adhesion/Biosynth-related"/>
</dbReference>
<dbReference type="InterPro" id="IPR000782">
    <property type="entry name" value="FAS1_domain"/>
</dbReference>
<keyword evidence="4" id="KW-1185">Reference proteome</keyword>
<accession>A0AA51N7I1</accession>
<dbReference type="PANTHER" id="PTHR10900">
    <property type="entry name" value="PERIOSTIN-RELATED"/>
    <property type="match status" value="1"/>
</dbReference>
<dbReference type="GO" id="GO:0005615">
    <property type="term" value="C:extracellular space"/>
    <property type="evidence" value="ECO:0007669"/>
    <property type="project" value="TreeGrafter"/>
</dbReference>
<dbReference type="AlphaFoldDB" id="A0AA51N7I1"/>
<evidence type="ECO:0000313" key="3">
    <source>
        <dbReference type="EMBL" id="WMN07379.1"/>
    </source>
</evidence>
<feature type="signal peptide" evidence="1">
    <location>
        <begin position="1"/>
        <end position="29"/>
    </location>
</feature>
<proteinExistence type="predicted"/>
<gene>
    <name evidence="3" type="ORF">QYS48_28580</name>
</gene>
<feature type="chain" id="PRO_5041465479" evidence="1">
    <location>
        <begin position="30"/>
        <end position="506"/>
    </location>
</feature>
<feature type="domain" description="FAS1" evidence="2">
    <location>
        <begin position="40"/>
        <end position="176"/>
    </location>
</feature>
<sequence>MKKKNLFLKPTSSLLAMLFVLATAFTFTACDGDDPEPEPEDNIVDTLIDLGGYDSLVKYVSVYPNLVSTLNADGAKTLFAPNNAAFVSLLETPGFPQDISAINPDIIEGVLAYHLVPGQEIAAADLSGELTTAFNDEVITVNNGTLETGATNPEITLGETDIASTSGLIHEVNSVLIPPSVGARLTPILGTVSGTVLLAADFSSLAVAIQRVDAARVERGDDPFAGILANRQGSYTVFAPVNAVFEGAGIDPSTADVSFLESVILNHVIAGDNLSASDIQGQLQSGDNTLTSLGGEVTVSPTEFQGNATLSIGGAAVVSPDNVTGNGTVHAVAGFVSSNANSYSTVLLGAQGSTDPSFYNAIENVRTGYNASIDVSASIDFAYYWGQDNKNSLGAIDSDALDAVFDTQNLSISGIFGTRNATRFQVTELSAAEFDGIVTNAQVAGVANSELTANPDATNLVEGSVVAFKLDDARGGLFGLIKVAEVNDTNGTGSITIDVKVVADAF</sequence>
<dbReference type="RefSeq" id="WP_308357505.1">
    <property type="nucleotide sequence ID" value="NZ_CP129970.2"/>
</dbReference>
<dbReference type="EMBL" id="CP129970">
    <property type="protein sequence ID" value="WMN07379.1"/>
    <property type="molecule type" value="Genomic_DNA"/>
</dbReference>
<dbReference type="Pfam" id="PF02469">
    <property type="entry name" value="Fasciclin"/>
    <property type="match status" value="2"/>
</dbReference>
<evidence type="ECO:0000256" key="1">
    <source>
        <dbReference type="SAM" id="SignalP"/>
    </source>
</evidence>
<reference evidence="3" key="1">
    <citation type="submission" date="2023-08" db="EMBL/GenBank/DDBJ databases">
        <title>Comparative genomics and taxonomic characterization of three novel marine species of genus Marivirga.</title>
        <authorList>
            <person name="Muhammad N."/>
            <person name="Kim S.-G."/>
        </authorList>
    </citation>
    <scope>NUCLEOTIDE SEQUENCE [LARGE SCALE GENOMIC DNA]</scope>
    <source>
        <strain evidence="3">ABR2-2</strain>
    </source>
</reference>
<dbReference type="Proteomes" id="UP001244443">
    <property type="component" value="Chromosome"/>
</dbReference>